<dbReference type="Gene3D" id="3.80.10.10">
    <property type="entry name" value="Ribonuclease Inhibitor"/>
    <property type="match status" value="1"/>
</dbReference>
<dbReference type="InterPro" id="IPR032675">
    <property type="entry name" value="LRR_dom_sf"/>
</dbReference>
<organism evidence="2 3">
    <name type="scientific">Rhizoctonia solani</name>
    <dbReference type="NCBI Taxonomy" id="456999"/>
    <lineage>
        <taxon>Eukaryota</taxon>
        <taxon>Fungi</taxon>
        <taxon>Dikarya</taxon>
        <taxon>Basidiomycota</taxon>
        <taxon>Agaricomycotina</taxon>
        <taxon>Agaricomycetes</taxon>
        <taxon>Cantharellales</taxon>
        <taxon>Ceratobasidiaceae</taxon>
        <taxon>Rhizoctonia</taxon>
    </lineage>
</organism>
<reference evidence="2" key="1">
    <citation type="submission" date="2021-01" db="EMBL/GenBank/DDBJ databases">
        <authorList>
            <person name="Kaushik A."/>
        </authorList>
    </citation>
    <scope>NUCLEOTIDE SEQUENCE</scope>
    <source>
        <strain evidence="2">AG5</strain>
    </source>
</reference>
<dbReference type="EMBL" id="CAJNJQ010001341">
    <property type="protein sequence ID" value="CAE7133914.1"/>
    <property type="molecule type" value="Genomic_DNA"/>
</dbReference>
<dbReference type="InterPro" id="IPR001810">
    <property type="entry name" value="F-box_dom"/>
</dbReference>
<dbReference type="Pfam" id="PF12937">
    <property type="entry name" value="F-box-like"/>
    <property type="match status" value="1"/>
</dbReference>
<evidence type="ECO:0000313" key="2">
    <source>
        <dbReference type="EMBL" id="CAE7133914.1"/>
    </source>
</evidence>
<evidence type="ECO:0000259" key="1">
    <source>
        <dbReference type="PROSITE" id="PS50181"/>
    </source>
</evidence>
<dbReference type="PROSITE" id="PS50181">
    <property type="entry name" value="FBOX"/>
    <property type="match status" value="1"/>
</dbReference>
<comment type="caution">
    <text evidence="2">The sequence shown here is derived from an EMBL/GenBank/DDBJ whole genome shotgun (WGS) entry which is preliminary data.</text>
</comment>
<name>A0A8H3E3T4_9AGAM</name>
<evidence type="ECO:0000313" key="3">
    <source>
        <dbReference type="Proteomes" id="UP000663827"/>
    </source>
</evidence>
<dbReference type="AlphaFoldDB" id="A0A8H3E3T4"/>
<feature type="domain" description="F-box" evidence="1">
    <location>
        <begin position="1"/>
        <end position="45"/>
    </location>
</feature>
<dbReference type="Gene3D" id="1.20.1280.50">
    <property type="match status" value="1"/>
</dbReference>
<dbReference type="SUPFAM" id="SSF81383">
    <property type="entry name" value="F-box domain"/>
    <property type="match status" value="1"/>
</dbReference>
<dbReference type="InterPro" id="IPR036047">
    <property type="entry name" value="F-box-like_dom_sf"/>
</dbReference>
<dbReference type="SUPFAM" id="SSF52047">
    <property type="entry name" value="RNI-like"/>
    <property type="match status" value="1"/>
</dbReference>
<accession>A0A8H3E3T4</accession>
<proteinExistence type="predicted"/>
<dbReference type="SMART" id="SM00256">
    <property type="entry name" value="FBOX"/>
    <property type="match status" value="1"/>
</dbReference>
<dbReference type="Proteomes" id="UP000663827">
    <property type="component" value="Unassembled WGS sequence"/>
</dbReference>
<protein>
    <recommendedName>
        <fullName evidence="1">F-box domain-containing protein</fullName>
    </recommendedName>
</protein>
<gene>
    <name evidence="2" type="ORF">RDB_LOCUS66969</name>
</gene>
<sequence length="475" mass="53689">MNLNSLPPEIIQLILSLVPREHLASSSLVCRTWRAAAFTLLYRSIHLVSIPMGDRCTQLNFPIFENRPEELVDRINHETSRSGHELQFSEAVRRLTVAWTMSEQQLRDFGSAVLKMRKLEHLSWIVSMIEQAKWDITLALICRNLPKLRSVKLFLDPDELGISEERTGALNNIKELSVGFDRKESGFHWRVPDTTIRFIGGAQNIESLSLCSEEIYPHASSLPYVLGIDDIMSGLSQQNFPHLHRLHIGPFCCDVPLRMFADPDFRLWQFVRTQKQLRELVWYLYEGGSRANRVTASWSISPRDTEVVPSMTRFKGSARIIPSLLTWNLIKRLETLDIIHVESISPGALSDLLETLRRVSPVGLSYLKGLKISIADPASPNNIERAINVIRKLASGAPILEELIISTSQPPTPYNKECLLDLLAEIPSLRRLGLNEEWLRPPKGLSDTQSFSEQAATLCPVLAVLDNVEFSATLS</sequence>